<dbReference type="OrthoDB" id="6159439at2759"/>
<feature type="compositionally biased region" description="Low complexity" evidence="11">
    <location>
        <begin position="12"/>
        <end position="25"/>
    </location>
</feature>
<evidence type="ECO:0000256" key="7">
    <source>
        <dbReference type="ARBA" id="ARBA00023163"/>
    </source>
</evidence>
<keyword evidence="14" id="KW-1185">Reference proteome</keyword>
<keyword evidence="3" id="KW-0217">Developmental protein</keyword>
<feature type="DNA-binding region" description="Homeobox" evidence="9">
    <location>
        <begin position="99"/>
        <end position="152"/>
    </location>
</feature>
<dbReference type="PANTHER" id="PTHR46440">
    <property type="entry name" value="HOMEOBOX PROTEIN HOX-D12-RELATED"/>
    <property type="match status" value="1"/>
</dbReference>
<gene>
    <name evidence="13" type="ORF">TCAL_06749</name>
</gene>
<feature type="region of interest" description="Disordered" evidence="11">
    <location>
        <begin position="1"/>
        <end position="32"/>
    </location>
</feature>
<dbReference type="GO" id="GO:0000981">
    <property type="term" value="F:DNA-binding transcription factor activity, RNA polymerase II-specific"/>
    <property type="evidence" value="ECO:0007669"/>
    <property type="project" value="InterPro"/>
</dbReference>
<dbReference type="AlphaFoldDB" id="A0A553PKN1"/>
<evidence type="ECO:0000256" key="4">
    <source>
        <dbReference type="ARBA" id="ARBA00023015"/>
    </source>
</evidence>
<evidence type="ECO:0000256" key="8">
    <source>
        <dbReference type="ARBA" id="ARBA00023242"/>
    </source>
</evidence>
<dbReference type="InterPro" id="IPR017970">
    <property type="entry name" value="Homeobox_CS"/>
</dbReference>
<evidence type="ECO:0000256" key="5">
    <source>
        <dbReference type="ARBA" id="ARBA00023125"/>
    </source>
</evidence>
<keyword evidence="7" id="KW-0804">Transcription</keyword>
<dbReference type="GO" id="GO:1990837">
    <property type="term" value="F:sequence-specific double-stranded DNA binding"/>
    <property type="evidence" value="ECO:0007669"/>
    <property type="project" value="TreeGrafter"/>
</dbReference>
<dbReference type="CDD" id="cd00086">
    <property type="entry name" value="homeodomain"/>
    <property type="match status" value="1"/>
</dbReference>
<comment type="subcellular location">
    <subcellularLocation>
        <location evidence="1 9 10">Nucleus</location>
    </subcellularLocation>
</comment>
<evidence type="ECO:0000313" key="14">
    <source>
        <dbReference type="Proteomes" id="UP000318571"/>
    </source>
</evidence>
<keyword evidence="4" id="KW-0805">Transcription regulation</keyword>
<dbReference type="GO" id="GO:0005634">
    <property type="term" value="C:nucleus"/>
    <property type="evidence" value="ECO:0007669"/>
    <property type="project" value="UniProtKB-SubCell"/>
</dbReference>
<evidence type="ECO:0000256" key="10">
    <source>
        <dbReference type="RuleBase" id="RU000682"/>
    </source>
</evidence>
<dbReference type="SMART" id="SM00389">
    <property type="entry name" value="HOX"/>
    <property type="match status" value="1"/>
</dbReference>
<proteinExistence type="inferred from homology"/>
<feature type="domain" description="Homeobox" evidence="12">
    <location>
        <begin position="97"/>
        <end position="151"/>
    </location>
</feature>
<evidence type="ECO:0000256" key="9">
    <source>
        <dbReference type="PROSITE-ProRule" id="PRU00108"/>
    </source>
</evidence>
<protein>
    <recommendedName>
        <fullName evidence="12">Homeobox domain-containing protein</fullName>
    </recommendedName>
</protein>
<name>A0A553PKN1_TIGCA</name>
<dbReference type="Proteomes" id="UP000318571">
    <property type="component" value="Chromosome 11"/>
</dbReference>
<dbReference type="InterPro" id="IPR001356">
    <property type="entry name" value="HD"/>
</dbReference>
<keyword evidence="6 9" id="KW-0371">Homeobox</keyword>
<sequence>MDPIPREDEWSRNGSTSNSSQTSRSIPQNSTLSDEQRLLQTYLPSSSIPHGSLYPCQFEDRLQLHYRTHSSMHYGYPQFVPMVVPDSWKGLCSTSLRSRYTEHQTNCLKEVYAVKKYVNTDEMIELSCKTGLSRHQVKTWFQNRRLKDRKVSKANNITAESSQEPTRRLPVDE</sequence>
<dbReference type="Pfam" id="PF00046">
    <property type="entry name" value="Homeodomain"/>
    <property type="match status" value="1"/>
</dbReference>
<evidence type="ECO:0000313" key="13">
    <source>
        <dbReference type="EMBL" id="TRY78242.1"/>
    </source>
</evidence>
<evidence type="ECO:0000259" key="12">
    <source>
        <dbReference type="PROSITE" id="PS50071"/>
    </source>
</evidence>
<evidence type="ECO:0000256" key="11">
    <source>
        <dbReference type="SAM" id="MobiDB-lite"/>
    </source>
</evidence>
<dbReference type="PANTHER" id="PTHR46440:SF1">
    <property type="entry name" value="HOMEOBOX PROTEIN HOX-D12"/>
    <property type="match status" value="1"/>
</dbReference>
<reference evidence="13 14" key="1">
    <citation type="journal article" date="2018" name="Nat. Ecol. Evol.">
        <title>Genomic signatures of mitonuclear coevolution across populations of Tigriopus californicus.</title>
        <authorList>
            <person name="Barreto F.S."/>
            <person name="Watson E.T."/>
            <person name="Lima T.G."/>
            <person name="Willett C.S."/>
            <person name="Edmands S."/>
            <person name="Li W."/>
            <person name="Burton R.S."/>
        </authorList>
    </citation>
    <scope>NUCLEOTIDE SEQUENCE [LARGE SCALE GENOMIC DNA]</scope>
    <source>
        <strain evidence="13 14">San Diego</strain>
    </source>
</reference>
<keyword evidence="8 9" id="KW-0539">Nucleus</keyword>
<comment type="similarity">
    <text evidence="2">Belongs to the Abd-B homeobox family.</text>
</comment>
<keyword evidence="5 9" id="KW-0238">DNA-binding</keyword>
<dbReference type="SUPFAM" id="SSF46689">
    <property type="entry name" value="Homeodomain-like"/>
    <property type="match status" value="1"/>
</dbReference>
<feature type="region of interest" description="Disordered" evidence="11">
    <location>
        <begin position="153"/>
        <end position="173"/>
    </location>
</feature>
<dbReference type="STRING" id="6832.A0A553PKN1"/>
<accession>A0A553PKN1</accession>
<dbReference type="Gene3D" id="1.10.10.60">
    <property type="entry name" value="Homeodomain-like"/>
    <property type="match status" value="1"/>
</dbReference>
<feature type="compositionally biased region" description="Basic and acidic residues" evidence="11">
    <location>
        <begin position="1"/>
        <end position="11"/>
    </location>
</feature>
<evidence type="ECO:0000256" key="2">
    <source>
        <dbReference type="ARBA" id="ARBA00006317"/>
    </source>
</evidence>
<dbReference type="PROSITE" id="PS50071">
    <property type="entry name" value="HOMEOBOX_2"/>
    <property type="match status" value="1"/>
</dbReference>
<dbReference type="InterPro" id="IPR009057">
    <property type="entry name" value="Homeodomain-like_sf"/>
</dbReference>
<feature type="compositionally biased region" description="Polar residues" evidence="11">
    <location>
        <begin position="153"/>
        <end position="164"/>
    </location>
</feature>
<comment type="caution">
    <text evidence="13">The sequence shown here is derived from an EMBL/GenBank/DDBJ whole genome shotgun (WGS) entry which is preliminary data.</text>
</comment>
<organism evidence="13 14">
    <name type="scientific">Tigriopus californicus</name>
    <name type="common">Marine copepod</name>
    <dbReference type="NCBI Taxonomy" id="6832"/>
    <lineage>
        <taxon>Eukaryota</taxon>
        <taxon>Metazoa</taxon>
        <taxon>Ecdysozoa</taxon>
        <taxon>Arthropoda</taxon>
        <taxon>Crustacea</taxon>
        <taxon>Multicrustacea</taxon>
        <taxon>Hexanauplia</taxon>
        <taxon>Copepoda</taxon>
        <taxon>Harpacticoida</taxon>
        <taxon>Harpacticidae</taxon>
        <taxon>Tigriopus</taxon>
    </lineage>
</organism>
<evidence type="ECO:0000256" key="6">
    <source>
        <dbReference type="ARBA" id="ARBA00023155"/>
    </source>
</evidence>
<dbReference type="PROSITE" id="PS00027">
    <property type="entry name" value="HOMEOBOX_1"/>
    <property type="match status" value="1"/>
</dbReference>
<evidence type="ECO:0000256" key="3">
    <source>
        <dbReference type="ARBA" id="ARBA00022473"/>
    </source>
</evidence>
<dbReference type="EMBL" id="VCGU01000003">
    <property type="protein sequence ID" value="TRY78242.1"/>
    <property type="molecule type" value="Genomic_DNA"/>
</dbReference>
<evidence type="ECO:0000256" key="1">
    <source>
        <dbReference type="ARBA" id="ARBA00004123"/>
    </source>
</evidence>